<feature type="region of interest" description="Disordered" evidence="5">
    <location>
        <begin position="384"/>
        <end position="409"/>
    </location>
</feature>
<dbReference type="Proteomes" id="UP000076874">
    <property type="component" value="Unassembled WGS sequence"/>
</dbReference>
<feature type="compositionally biased region" description="Basic residues" evidence="5">
    <location>
        <begin position="837"/>
        <end position="846"/>
    </location>
</feature>
<dbReference type="InterPro" id="IPR050134">
    <property type="entry name" value="NAD-dep_sirtuin_deacylases"/>
</dbReference>
<evidence type="ECO:0000313" key="8">
    <source>
        <dbReference type="Proteomes" id="UP000076874"/>
    </source>
</evidence>
<dbReference type="InterPro" id="IPR029035">
    <property type="entry name" value="DHS-like_NAD/FAD-binding_dom"/>
</dbReference>
<dbReference type="GO" id="GO:0005634">
    <property type="term" value="C:nucleus"/>
    <property type="evidence" value="ECO:0007669"/>
    <property type="project" value="TreeGrafter"/>
</dbReference>
<feature type="compositionally biased region" description="Basic and acidic residues" evidence="5">
    <location>
        <begin position="606"/>
        <end position="665"/>
    </location>
</feature>
<comment type="caution">
    <text evidence="4">Lacks conserved residue(s) required for the propagation of feature annotation.</text>
</comment>
<feature type="compositionally biased region" description="Pro residues" evidence="5">
    <location>
        <begin position="854"/>
        <end position="863"/>
    </location>
</feature>
<gene>
    <name evidence="7" type="ORF">SPI_01667</name>
</gene>
<feature type="region of interest" description="Disordered" evidence="5">
    <location>
        <begin position="582"/>
        <end position="705"/>
    </location>
</feature>
<accession>A0A167Z4V0</accession>
<feature type="compositionally biased region" description="Polar residues" evidence="5">
    <location>
        <begin position="138"/>
        <end position="151"/>
    </location>
</feature>
<evidence type="ECO:0000256" key="5">
    <source>
        <dbReference type="SAM" id="MobiDB-lite"/>
    </source>
</evidence>
<feature type="compositionally biased region" description="Low complexity" evidence="5">
    <location>
        <begin position="396"/>
        <end position="407"/>
    </location>
</feature>
<keyword evidence="8" id="KW-1185">Reference proteome</keyword>
<feature type="domain" description="Deacetylase sirtuin-type" evidence="6">
    <location>
        <begin position="7"/>
        <end position="583"/>
    </location>
</feature>
<reference evidence="7 8" key="1">
    <citation type="journal article" date="2016" name="Genome Biol. Evol.">
        <title>Divergent and convergent evolution of fungal pathogenicity.</title>
        <authorList>
            <person name="Shang Y."/>
            <person name="Xiao G."/>
            <person name="Zheng P."/>
            <person name="Cen K."/>
            <person name="Zhan S."/>
            <person name="Wang C."/>
        </authorList>
    </citation>
    <scope>NUCLEOTIDE SEQUENCE [LARGE SCALE GENOMIC DNA]</scope>
    <source>
        <strain evidence="7 8">RCEF 264</strain>
    </source>
</reference>
<feature type="region of interest" description="Disordered" evidence="5">
    <location>
        <begin position="64"/>
        <end position="257"/>
    </location>
</feature>
<feature type="compositionally biased region" description="Basic and acidic residues" evidence="5">
    <location>
        <begin position="87"/>
        <end position="107"/>
    </location>
</feature>
<sequence length="992" mass="108473">MPTTHVLPDSSDELQGIADCLWKAKKVLVVTGAGISTNSGIPDFRSKNGLYSLIQAQFEAAAAAESMQDEPKNEQNAPPVKRRRLCHNNERDGNQEDTKTRQDVDDVKTDDDGENETIYCASQTPSTDEDQKPLPGALSTTSLLPETPQKQDNGDDLPIIHDTIECGHNPAEFYGKESLHPPSSSPLSSPPPILFDPEDEFRSGSTTSRRSSSSGSSLAASCTSSDSDSESEGASFSSSQPTLSTQQSFASTSSGHSNLPVMKGRELFDASIWADPVKTSVFYTFATTLRQKIRDVAPTTSHHFISHLRDTGKLVRCYTQNIDGIEEKVGLTTSLVLGPGKKGRFSKRAAASRRSTGSSASECEPVPQQNSQIEAMVRGAVQNEQDGPDEHDANMPPTSLSPTNLPPATRDPCHRGVECVFLHGSLRQLRCFRCGHTTPWDEDNREHETLSGRQPSCPQCEGATAAREGRGKRALAVGKLRPDVVLYGEEHPNAHLIAPIVQHDLSLAPDMLLILGTSLKVHGLKVLVREFAKAVHIRGGKVVFVNFTKPPESVWSDIIDFWVQWDCDAWVQDLKEKKPVLWLPPGSDAVLREPKKKQKGVTASGKDGRPSKKGTERQIGGDERGRQDEQGSAADEKAMTQQGEKQDGGGKGDEKEKEKKEDKPPRTRKKRVPLPEKTADDQEKKPRGRAPNPNAKHPAAVRDDKANGAFVMWKIMQELATSSGRTPDLKPPPKRRTAARAKATKRPRHSAPAQLETAAQPAQEFVSSIAAVQNLETVTRPETPVAATNRTPHKEAYSILSAVKANPRRRRSKKVFEEGASAGGPILVEAQTTEPKRRGREPKKRSQSTSVLPPLEPTRPPDGPQEGSTSACRCPDERARDKHPSVGLGAFATNALHSSPNWSSSNTFLTHLSPPLRSPPASGHTLLPPIRQLFPDVPFARPQQSPFFFQDPLCDRYGFPPSWLQKWDCGDQLRREADEQILAAVSFGARRA</sequence>
<keyword evidence="3" id="KW-0520">NAD</keyword>
<keyword evidence="2" id="KW-0808">Transferase</keyword>
<feature type="region of interest" description="Disordered" evidence="5">
    <location>
        <begin position="780"/>
        <end position="883"/>
    </location>
</feature>
<dbReference type="AlphaFoldDB" id="A0A167Z4V0"/>
<feature type="region of interest" description="Disordered" evidence="5">
    <location>
        <begin position="719"/>
        <end position="760"/>
    </location>
</feature>
<feature type="compositionally biased region" description="Basic and acidic residues" evidence="5">
    <location>
        <begin position="673"/>
        <end position="685"/>
    </location>
</feature>
<dbReference type="PANTHER" id="PTHR11085">
    <property type="entry name" value="NAD-DEPENDENT PROTEIN DEACYLASE SIRTUIN-5, MITOCHONDRIAL-RELATED"/>
    <property type="match status" value="1"/>
</dbReference>
<dbReference type="GO" id="GO:0070403">
    <property type="term" value="F:NAD+ binding"/>
    <property type="evidence" value="ECO:0007669"/>
    <property type="project" value="InterPro"/>
</dbReference>
<dbReference type="SUPFAM" id="SSF52467">
    <property type="entry name" value="DHS-like NAD/FAD-binding domain"/>
    <property type="match status" value="1"/>
</dbReference>
<dbReference type="Gene3D" id="3.40.50.1220">
    <property type="entry name" value="TPP-binding domain"/>
    <property type="match status" value="2"/>
</dbReference>
<evidence type="ECO:0000256" key="1">
    <source>
        <dbReference type="ARBA" id="ARBA00006924"/>
    </source>
</evidence>
<dbReference type="PROSITE" id="PS50305">
    <property type="entry name" value="SIRTUIN"/>
    <property type="match status" value="1"/>
</dbReference>
<comment type="similarity">
    <text evidence="1">Belongs to the sirtuin family. Class I subfamily.</text>
</comment>
<feature type="compositionally biased region" description="Basic and acidic residues" evidence="5">
    <location>
        <begin position="874"/>
        <end position="883"/>
    </location>
</feature>
<name>A0A167Z4V0_9HYPO</name>
<comment type="caution">
    <text evidence="7">The sequence shown here is derived from an EMBL/GenBank/DDBJ whole genome shotgun (WGS) entry which is preliminary data.</text>
</comment>
<dbReference type="InterPro" id="IPR026590">
    <property type="entry name" value="Ssirtuin_cat_dom"/>
</dbReference>
<feature type="compositionally biased region" description="Basic residues" evidence="5">
    <location>
        <begin position="342"/>
        <end position="351"/>
    </location>
</feature>
<evidence type="ECO:0000259" key="6">
    <source>
        <dbReference type="PROSITE" id="PS50305"/>
    </source>
</evidence>
<feature type="compositionally biased region" description="Basic residues" evidence="5">
    <location>
        <begin position="732"/>
        <end position="749"/>
    </location>
</feature>
<dbReference type="STRING" id="1081102.A0A167Z4V0"/>
<dbReference type="Pfam" id="PF02146">
    <property type="entry name" value="SIR2"/>
    <property type="match status" value="3"/>
</dbReference>
<evidence type="ECO:0000256" key="3">
    <source>
        <dbReference type="ARBA" id="ARBA00023027"/>
    </source>
</evidence>
<feature type="region of interest" description="Disordered" evidence="5">
    <location>
        <begin position="342"/>
        <end position="369"/>
    </location>
</feature>
<evidence type="ECO:0000313" key="7">
    <source>
        <dbReference type="EMBL" id="OAA67091.1"/>
    </source>
</evidence>
<proteinExistence type="inferred from homology"/>
<organism evidence="7 8">
    <name type="scientific">Niveomyces insectorum RCEF 264</name>
    <dbReference type="NCBI Taxonomy" id="1081102"/>
    <lineage>
        <taxon>Eukaryota</taxon>
        <taxon>Fungi</taxon>
        <taxon>Dikarya</taxon>
        <taxon>Ascomycota</taxon>
        <taxon>Pezizomycotina</taxon>
        <taxon>Sordariomycetes</taxon>
        <taxon>Hypocreomycetidae</taxon>
        <taxon>Hypocreales</taxon>
        <taxon>Cordycipitaceae</taxon>
        <taxon>Niveomyces</taxon>
    </lineage>
</organism>
<dbReference type="EMBL" id="AZHD01000002">
    <property type="protein sequence ID" value="OAA67091.1"/>
    <property type="molecule type" value="Genomic_DNA"/>
</dbReference>
<dbReference type="GO" id="GO:0017136">
    <property type="term" value="F:histone deacetylase activity, NAD-dependent"/>
    <property type="evidence" value="ECO:0007669"/>
    <property type="project" value="TreeGrafter"/>
</dbReference>
<protein>
    <recommendedName>
        <fullName evidence="6">Deacetylase sirtuin-type domain-containing protein</fullName>
    </recommendedName>
</protein>
<feature type="compositionally biased region" description="Low complexity" evidence="5">
    <location>
        <begin position="352"/>
        <end position="361"/>
    </location>
</feature>
<evidence type="ECO:0000256" key="2">
    <source>
        <dbReference type="ARBA" id="ARBA00022679"/>
    </source>
</evidence>
<feature type="compositionally biased region" description="Low complexity" evidence="5">
    <location>
        <begin position="203"/>
        <end position="249"/>
    </location>
</feature>
<dbReference type="PANTHER" id="PTHR11085:SF8">
    <property type="entry name" value="NAD-DEPENDENT HISTONE DEACETYLASE HST3"/>
    <property type="match status" value="1"/>
</dbReference>
<dbReference type="InterPro" id="IPR003000">
    <property type="entry name" value="Sirtuin"/>
</dbReference>
<evidence type="ECO:0000256" key="4">
    <source>
        <dbReference type="PROSITE-ProRule" id="PRU00236"/>
    </source>
</evidence>
<dbReference type="OrthoDB" id="2919105at2759"/>